<keyword evidence="1" id="KW-0812">Transmembrane</keyword>
<proteinExistence type="predicted"/>
<keyword evidence="3" id="KW-1185">Reference proteome</keyword>
<keyword evidence="1" id="KW-1133">Transmembrane helix</keyword>
<comment type="caution">
    <text evidence="2">The sequence shown here is derived from an EMBL/GenBank/DDBJ whole genome shotgun (WGS) entry which is preliminary data.</text>
</comment>
<reference evidence="2 3" key="1">
    <citation type="journal article" date="2019" name="Nat. Plants">
        <title>Stout camphor tree genome fills gaps in understanding of flowering plant genome evolution.</title>
        <authorList>
            <person name="Chaw S.M."/>
            <person name="Liu Y.C."/>
            <person name="Wu Y.W."/>
            <person name="Wang H.Y."/>
            <person name="Lin C.I."/>
            <person name="Wu C.S."/>
            <person name="Ke H.M."/>
            <person name="Chang L.Y."/>
            <person name="Hsu C.Y."/>
            <person name="Yang H.T."/>
            <person name="Sudianto E."/>
            <person name="Hsu M.H."/>
            <person name="Wu K.P."/>
            <person name="Wang L.N."/>
            <person name="Leebens-Mack J.H."/>
            <person name="Tsai I.J."/>
        </authorList>
    </citation>
    <scope>NUCLEOTIDE SEQUENCE [LARGE SCALE GENOMIC DNA]</scope>
    <source>
        <strain evidence="3">cv. Chaw 1501</strain>
        <tissue evidence="2">Young leaves</tissue>
    </source>
</reference>
<gene>
    <name evidence="2" type="ORF">CKAN_00422700</name>
</gene>
<protein>
    <submittedName>
        <fullName evidence="2">Uncharacterized protein</fullName>
    </submittedName>
</protein>
<dbReference type="Proteomes" id="UP000283530">
    <property type="component" value="Unassembled WGS sequence"/>
</dbReference>
<dbReference type="EMBL" id="QPKB01000002">
    <property type="protein sequence ID" value="RWR75826.1"/>
    <property type="molecule type" value="Genomic_DNA"/>
</dbReference>
<keyword evidence="1" id="KW-0472">Membrane</keyword>
<evidence type="ECO:0000313" key="2">
    <source>
        <dbReference type="EMBL" id="RWR75826.1"/>
    </source>
</evidence>
<accession>A0A443NBF0</accession>
<dbReference type="AlphaFoldDB" id="A0A443NBF0"/>
<evidence type="ECO:0000313" key="3">
    <source>
        <dbReference type="Proteomes" id="UP000283530"/>
    </source>
</evidence>
<name>A0A443NBF0_9MAGN</name>
<organism evidence="2 3">
    <name type="scientific">Cinnamomum micranthum f. kanehirae</name>
    <dbReference type="NCBI Taxonomy" id="337451"/>
    <lineage>
        <taxon>Eukaryota</taxon>
        <taxon>Viridiplantae</taxon>
        <taxon>Streptophyta</taxon>
        <taxon>Embryophyta</taxon>
        <taxon>Tracheophyta</taxon>
        <taxon>Spermatophyta</taxon>
        <taxon>Magnoliopsida</taxon>
        <taxon>Magnoliidae</taxon>
        <taxon>Laurales</taxon>
        <taxon>Lauraceae</taxon>
        <taxon>Cinnamomum</taxon>
    </lineage>
</organism>
<evidence type="ECO:0000256" key="1">
    <source>
        <dbReference type="SAM" id="Phobius"/>
    </source>
</evidence>
<sequence>MMCSSFDCIVKFFRIRKVKDQVEDIFGFCNLSLYSNSILFVLLEILLGSENKKLQFGGVTRQDDVDI</sequence>
<feature type="transmembrane region" description="Helical" evidence="1">
    <location>
        <begin position="25"/>
        <end position="47"/>
    </location>
</feature>